<proteinExistence type="predicted"/>
<evidence type="ECO:0000313" key="2">
    <source>
        <dbReference type="EMBL" id="HEN27941.1"/>
    </source>
</evidence>
<dbReference type="PANTHER" id="PTHR47197:SF3">
    <property type="entry name" value="DIHYDRO-HEME D1 DEHYDROGENASE"/>
    <property type="match status" value="1"/>
</dbReference>
<dbReference type="InterPro" id="IPR011044">
    <property type="entry name" value="Quino_amine_DH_bsu"/>
</dbReference>
<dbReference type="Gene3D" id="2.130.10.10">
    <property type="entry name" value="YVTN repeat-like/Quinoprotein amine dehydrogenase"/>
    <property type="match status" value="1"/>
</dbReference>
<dbReference type="AlphaFoldDB" id="A0A7C2K3T2"/>
<reference evidence="2" key="1">
    <citation type="journal article" date="2020" name="mSystems">
        <title>Genome- and Community-Level Interaction Insights into Carbon Utilization and Element Cycling Functions of Hydrothermarchaeota in Hydrothermal Sediment.</title>
        <authorList>
            <person name="Zhou Z."/>
            <person name="Liu Y."/>
            <person name="Xu W."/>
            <person name="Pan J."/>
            <person name="Luo Z.H."/>
            <person name="Li M."/>
        </authorList>
    </citation>
    <scope>NUCLEOTIDE SEQUENCE [LARGE SCALE GENOMIC DNA]</scope>
    <source>
        <strain evidence="2">SpSt-34</strain>
    </source>
</reference>
<protein>
    <recommendedName>
        <fullName evidence="3">YncE family protein</fullName>
    </recommendedName>
</protein>
<accession>A0A7C2K3T2</accession>
<evidence type="ECO:0000256" key="1">
    <source>
        <dbReference type="SAM" id="SignalP"/>
    </source>
</evidence>
<organism evidence="2">
    <name type="scientific">candidate division WOR-3 bacterium</name>
    <dbReference type="NCBI Taxonomy" id="2052148"/>
    <lineage>
        <taxon>Bacteria</taxon>
        <taxon>Bacteria division WOR-3</taxon>
    </lineage>
</organism>
<gene>
    <name evidence="2" type="ORF">ENQ77_04665</name>
</gene>
<comment type="caution">
    <text evidence="2">The sequence shown here is derived from an EMBL/GenBank/DDBJ whole genome shotgun (WGS) entry which is preliminary data.</text>
</comment>
<dbReference type="SUPFAM" id="SSF50969">
    <property type="entry name" value="YVTN repeat-like/Quinoprotein amine dehydrogenase"/>
    <property type="match status" value="1"/>
</dbReference>
<name>A0A7C2K3T2_UNCW3</name>
<dbReference type="PANTHER" id="PTHR47197">
    <property type="entry name" value="PROTEIN NIRF"/>
    <property type="match status" value="1"/>
</dbReference>
<dbReference type="InterPro" id="IPR015943">
    <property type="entry name" value="WD40/YVTN_repeat-like_dom_sf"/>
</dbReference>
<dbReference type="InterPro" id="IPR051200">
    <property type="entry name" value="Host-pathogen_enzymatic-act"/>
</dbReference>
<keyword evidence="1" id="KW-0732">Signal</keyword>
<dbReference type="PROSITE" id="PS51257">
    <property type="entry name" value="PROKAR_LIPOPROTEIN"/>
    <property type="match status" value="1"/>
</dbReference>
<dbReference type="EMBL" id="DSOL01000136">
    <property type="protein sequence ID" value="HEN27941.1"/>
    <property type="molecule type" value="Genomic_DNA"/>
</dbReference>
<sequence length="335" mass="36948">MLKKTIGIVIIATLLSLSSCKKADEYLPELKNYLVIVNTLSETVSFYDMDKDTLYEDILKTGRTPNDLLIIGTTGIIVNSGFQGVPALDIIDLSQMQLLSRKPLPIGSNPYSIAYMNGNYYVTLSANNMVYELNQNFLPVDSFPSGKWPEGIATYNGKVFVASTGFDIQNYTYGDGYVYIIQKNAPGFSIDSIKVGKNPQVLKIRDNKLWVCCTGDYAGNTGAFYILNPATLAIEDSIKVEFYPGDFEVFPEGTLIFTDFMNGIFRLQSNSILDTVMIIYGASRIIKDGRRAIVSIFNASDSNYILFVAPDSNIVYNSINAGLAKGVGPIGVYRE</sequence>
<feature type="chain" id="PRO_5028154663" description="YncE family protein" evidence="1">
    <location>
        <begin position="24"/>
        <end position="335"/>
    </location>
</feature>
<feature type="signal peptide" evidence="1">
    <location>
        <begin position="1"/>
        <end position="23"/>
    </location>
</feature>
<evidence type="ECO:0008006" key="3">
    <source>
        <dbReference type="Google" id="ProtNLM"/>
    </source>
</evidence>